<evidence type="ECO:0000256" key="5">
    <source>
        <dbReference type="PROSITE-ProRule" id="PRU00221"/>
    </source>
</evidence>
<protein>
    <recommendedName>
        <fullName evidence="6">Pre-rRNA-processing protein IPI3</fullName>
    </recommendedName>
</protein>
<dbReference type="SMART" id="SM00320">
    <property type="entry name" value="WD40"/>
    <property type="match status" value="5"/>
</dbReference>
<dbReference type="Proteomes" id="UP000717696">
    <property type="component" value="Unassembled WGS sequence"/>
</dbReference>
<evidence type="ECO:0000256" key="2">
    <source>
        <dbReference type="ARBA" id="ARBA00010143"/>
    </source>
</evidence>
<dbReference type="InterPro" id="IPR019775">
    <property type="entry name" value="WD40_repeat_CS"/>
</dbReference>
<evidence type="ECO:0000256" key="4">
    <source>
        <dbReference type="ARBA" id="ARBA00022737"/>
    </source>
</evidence>
<dbReference type="EMBL" id="JAGMUU010000023">
    <property type="protein sequence ID" value="KAH7126344.1"/>
    <property type="molecule type" value="Genomic_DNA"/>
</dbReference>
<name>A0A9P9DWI0_9HYPO</name>
<proteinExistence type="inferred from homology"/>
<dbReference type="PROSITE" id="PS50082">
    <property type="entry name" value="WD_REPEATS_2"/>
    <property type="match status" value="2"/>
</dbReference>
<comment type="similarity">
    <text evidence="2 6">Belongs to the WD repeat IPI3/WDR18 family.</text>
</comment>
<comment type="caution">
    <text evidence="7">The sequence shown here is derived from an EMBL/GenBank/DDBJ whole genome shotgun (WGS) entry which is preliminary data.</text>
</comment>
<keyword evidence="4" id="KW-0677">Repeat</keyword>
<evidence type="ECO:0000313" key="7">
    <source>
        <dbReference type="EMBL" id="KAH7126344.1"/>
    </source>
</evidence>
<dbReference type="AlphaFoldDB" id="A0A9P9DWI0"/>
<dbReference type="InterPro" id="IPR015943">
    <property type="entry name" value="WD40/YVTN_repeat-like_dom_sf"/>
</dbReference>
<evidence type="ECO:0000313" key="8">
    <source>
        <dbReference type="Proteomes" id="UP000717696"/>
    </source>
</evidence>
<comment type="function">
    <text evidence="1 6">Component of the RIX1 complex required for processing of ITS2 sequences from 35S pre-rRNA.</text>
</comment>
<dbReference type="InterPro" id="IPR001680">
    <property type="entry name" value="WD40_rpt"/>
</dbReference>
<dbReference type="PANTHER" id="PTHR18763">
    <property type="entry name" value="WD-REPEAT PROTEIN 18"/>
    <property type="match status" value="1"/>
</dbReference>
<evidence type="ECO:0000256" key="6">
    <source>
        <dbReference type="RuleBase" id="RU369067"/>
    </source>
</evidence>
<dbReference type="PANTHER" id="PTHR18763:SF0">
    <property type="entry name" value="WD REPEAT-CONTAINING PROTEIN 18"/>
    <property type="match status" value="1"/>
</dbReference>
<organism evidence="7 8">
    <name type="scientific">Dactylonectria estremocensis</name>
    <dbReference type="NCBI Taxonomy" id="1079267"/>
    <lineage>
        <taxon>Eukaryota</taxon>
        <taxon>Fungi</taxon>
        <taxon>Dikarya</taxon>
        <taxon>Ascomycota</taxon>
        <taxon>Pezizomycotina</taxon>
        <taxon>Sordariomycetes</taxon>
        <taxon>Hypocreomycetidae</taxon>
        <taxon>Hypocreales</taxon>
        <taxon>Nectriaceae</taxon>
        <taxon>Dactylonectria</taxon>
    </lineage>
</organism>
<keyword evidence="6" id="KW-0539">Nucleus</keyword>
<dbReference type="SUPFAM" id="SSF50978">
    <property type="entry name" value="WD40 repeat-like"/>
    <property type="match status" value="1"/>
</dbReference>
<sequence length="437" mass="46820">MLSQDFISAICGPPLAANTAISKDVGIYSHALTPSHAVKATFKKSSTPANGLAVSDTHIFAAQDQKAHVHVYSRLRGNQEALVPFPERIRSLALAGQVLVLGTTEGRLFLWEVCTGRQVSTPPCHVQAVSCLAVTPYHILSGSDDSNINVWSLARLLGLDAQAEHEPELTLSNHRGAITSLAVGPSTNAETNICVSASKDKTCIVWNFQTGHVLRTLLFPTLPICACLDPSARALFVSSDDGSLFLVELFGGTKPVLGSRSTEPASIVVQVNTPLAVSDPEVGQPSCLALSYDGTSILSGHTKGKILRWSLADNARPTELANLNASVTNLCFVSPLPATQLTKAINVVKPNQHQKKYVFTSQLEGDLSSTTRFSEMLSSKGFSSQSIETAIPTLSPSDDQQDLEVESLDQKFWTIINNNQALQKPDFHQSPATQSPA</sequence>
<comment type="subcellular location">
    <subcellularLocation>
        <location evidence="6">Nucleus</location>
    </subcellularLocation>
</comment>
<dbReference type="GO" id="GO:0006364">
    <property type="term" value="P:rRNA processing"/>
    <property type="evidence" value="ECO:0007669"/>
    <property type="project" value="UniProtKB-UniRule"/>
</dbReference>
<dbReference type="Gene3D" id="2.130.10.10">
    <property type="entry name" value="YVTN repeat-like/Quinoprotein amine dehydrogenase"/>
    <property type="match status" value="2"/>
</dbReference>
<dbReference type="InterPro" id="IPR045227">
    <property type="entry name" value="WDR18/Ipi3/RID3"/>
</dbReference>
<reference evidence="7" key="1">
    <citation type="journal article" date="2021" name="Nat. Commun.">
        <title>Genetic determinants of endophytism in the Arabidopsis root mycobiome.</title>
        <authorList>
            <person name="Mesny F."/>
            <person name="Miyauchi S."/>
            <person name="Thiergart T."/>
            <person name="Pickel B."/>
            <person name="Atanasova L."/>
            <person name="Karlsson M."/>
            <person name="Huettel B."/>
            <person name="Barry K.W."/>
            <person name="Haridas S."/>
            <person name="Chen C."/>
            <person name="Bauer D."/>
            <person name="Andreopoulos W."/>
            <person name="Pangilinan J."/>
            <person name="LaButti K."/>
            <person name="Riley R."/>
            <person name="Lipzen A."/>
            <person name="Clum A."/>
            <person name="Drula E."/>
            <person name="Henrissat B."/>
            <person name="Kohler A."/>
            <person name="Grigoriev I.V."/>
            <person name="Martin F.M."/>
            <person name="Hacquard S."/>
        </authorList>
    </citation>
    <scope>NUCLEOTIDE SEQUENCE</scope>
    <source>
        <strain evidence="7">MPI-CAGE-AT-0021</strain>
    </source>
</reference>
<dbReference type="FunFam" id="2.130.10.10:FF:000929">
    <property type="entry name" value="Ribosomal assembly complex component Ipi3"/>
    <property type="match status" value="1"/>
</dbReference>
<evidence type="ECO:0000256" key="3">
    <source>
        <dbReference type="ARBA" id="ARBA00022574"/>
    </source>
</evidence>
<keyword evidence="6" id="KW-0698">rRNA processing</keyword>
<dbReference type="PROSITE" id="PS00678">
    <property type="entry name" value="WD_REPEATS_1"/>
    <property type="match status" value="1"/>
</dbReference>
<gene>
    <name evidence="7" type="ORF">B0J13DRAFT_147289</name>
</gene>
<dbReference type="GO" id="GO:0006261">
    <property type="term" value="P:DNA-templated DNA replication"/>
    <property type="evidence" value="ECO:0007669"/>
    <property type="project" value="TreeGrafter"/>
</dbReference>
<dbReference type="Pfam" id="PF00400">
    <property type="entry name" value="WD40"/>
    <property type="match status" value="2"/>
</dbReference>
<evidence type="ECO:0000256" key="1">
    <source>
        <dbReference type="ARBA" id="ARBA00002355"/>
    </source>
</evidence>
<keyword evidence="8" id="KW-1185">Reference proteome</keyword>
<dbReference type="GO" id="GO:0120330">
    <property type="term" value="C:rixosome complex"/>
    <property type="evidence" value="ECO:0007669"/>
    <property type="project" value="UniProtKB-UniRule"/>
</dbReference>
<dbReference type="OrthoDB" id="756370at2759"/>
<comment type="subunit">
    <text evidence="6">Component of the RIX1 complex, composed of IPI1, RIX1/IPI2 and IPI3 in a 1:2:2 stoichiometry. The complex interacts (via RIX1) with MDN1 (via its hexameric AAA ATPase ring) and the pre-60S ribosome particles.</text>
</comment>
<keyword evidence="3 5" id="KW-0853">WD repeat</keyword>
<dbReference type="GO" id="GO:0005656">
    <property type="term" value="C:nuclear pre-replicative complex"/>
    <property type="evidence" value="ECO:0007669"/>
    <property type="project" value="TreeGrafter"/>
</dbReference>
<accession>A0A9P9DWI0</accession>
<feature type="repeat" description="WD" evidence="5">
    <location>
        <begin position="171"/>
        <end position="216"/>
    </location>
</feature>
<feature type="repeat" description="WD" evidence="5">
    <location>
        <begin position="125"/>
        <end position="153"/>
    </location>
</feature>
<dbReference type="InterPro" id="IPR036322">
    <property type="entry name" value="WD40_repeat_dom_sf"/>
</dbReference>